<accession>A0A1E4TFN1</accession>
<name>A0A1E4TFN1_9ASCO</name>
<protein>
    <submittedName>
        <fullName evidence="2">Uncharacterized protein</fullName>
    </submittedName>
</protein>
<feature type="region of interest" description="Disordered" evidence="1">
    <location>
        <begin position="169"/>
        <end position="271"/>
    </location>
</feature>
<sequence length="271" mass="28939">MVQVNHSTLGTFCDQTTHLYSNDNYTRCAGMSRRHQLRHHSRHQSRGASAPVEDSEVYLWRRDAVIVSEGTDKDSYSFTTVQWLPVGPESNPSGETDVIVAYGDDNDKLVFEYTKLDAPEVEEEAPQADAGDSSEFRSALGVGGEAIPGLSASTDQAAQVQKDAKIEAEAEKAAEIAAEKAAEKTAAGAGSEPAEADADIKMTDAPAEVQPSTQSTVTEPLVSESENNDILLSSQSEHQEQPQGVEAPEAKSAEETADLPEPELAPVEPAA</sequence>
<organism evidence="2 3">
    <name type="scientific">Tortispora caseinolytica NRRL Y-17796</name>
    <dbReference type="NCBI Taxonomy" id="767744"/>
    <lineage>
        <taxon>Eukaryota</taxon>
        <taxon>Fungi</taxon>
        <taxon>Dikarya</taxon>
        <taxon>Ascomycota</taxon>
        <taxon>Saccharomycotina</taxon>
        <taxon>Trigonopsidomycetes</taxon>
        <taxon>Trigonopsidales</taxon>
        <taxon>Trigonopsidaceae</taxon>
        <taxon>Tortispora</taxon>
    </lineage>
</organism>
<dbReference type="EMBL" id="KV453842">
    <property type="protein sequence ID" value="ODV90581.1"/>
    <property type="molecule type" value="Genomic_DNA"/>
</dbReference>
<evidence type="ECO:0000256" key="1">
    <source>
        <dbReference type="SAM" id="MobiDB-lite"/>
    </source>
</evidence>
<gene>
    <name evidence="2" type="ORF">CANCADRAFT_44226</name>
</gene>
<feature type="compositionally biased region" description="Basic and acidic residues" evidence="1">
    <location>
        <begin position="169"/>
        <end position="183"/>
    </location>
</feature>
<feature type="compositionally biased region" description="Low complexity" evidence="1">
    <location>
        <begin position="262"/>
        <end position="271"/>
    </location>
</feature>
<keyword evidence="3" id="KW-1185">Reference proteome</keyword>
<dbReference type="Proteomes" id="UP000095023">
    <property type="component" value="Unassembled WGS sequence"/>
</dbReference>
<dbReference type="AlphaFoldDB" id="A0A1E4TFN1"/>
<evidence type="ECO:0000313" key="3">
    <source>
        <dbReference type="Proteomes" id="UP000095023"/>
    </source>
</evidence>
<proteinExistence type="predicted"/>
<reference evidence="3" key="1">
    <citation type="submission" date="2016-02" db="EMBL/GenBank/DDBJ databases">
        <title>Comparative genomics of biotechnologically important yeasts.</title>
        <authorList>
            <consortium name="DOE Joint Genome Institute"/>
            <person name="Riley R."/>
            <person name="Haridas S."/>
            <person name="Wolfe K.H."/>
            <person name="Lopes M.R."/>
            <person name="Hittinger C.T."/>
            <person name="Goker M."/>
            <person name="Salamov A."/>
            <person name="Wisecaver J."/>
            <person name="Long T.M."/>
            <person name="Aerts A.L."/>
            <person name="Barry K."/>
            <person name="Choi C."/>
            <person name="Clum A."/>
            <person name="Coughlan A.Y."/>
            <person name="Deshpande S."/>
            <person name="Douglass A.P."/>
            <person name="Hanson S.J."/>
            <person name="Klenk H.-P."/>
            <person name="Labutti K."/>
            <person name="Lapidus A."/>
            <person name="Lindquist E."/>
            <person name="Lipzen A."/>
            <person name="Meier-Kolthoff J.P."/>
            <person name="Ohm R.A."/>
            <person name="Otillar R.P."/>
            <person name="Pangilinan J."/>
            <person name="Peng Y."/>
            <person name="Rokas A."/>
            <person name="Rosa C.A."/>
            <person name="Scheuner C."/>
            <person name="Sibirny A.A."/>
            <person name="Slot J.C."/>
            <person name="Stielow J.B."/>
            <person name="Sun H."/>
            <person name="Kurtzman C.P."/>
            <person name="Blackwell M."/>
            <person name="Jeffries T.W."/>
            <person name="Grigoriev I.V."/>
        </authorList>
    </citation>
    <scope>NUCLEOTIDE SEQUENCE [LARGE SCALE GENOMIC DNA]</scope>
    <source>
        <strain evidence="3">NRRL Y-17796</strain>
    </source>
</reference>
<feature type="compositionally biased region" description="Polar residues" evidence="1">
    <location>
        <begin position="210"/>
        <end position="236"/>
    </location>
</feature>
<feature type="region of interest" description="Disordered" evidence="1">
    <location>
        <begin position="117"/>
        <end position="136"/>
    </location>
</feature>
<evidence type="ECO:0000313" key="2">
    <source>
        <dbReference type="EMBL" id="ODV90581.1"/>
    </source>
</evidence>